<evidence type="ECO:0000256" key="3">
    <source>
        <dbReference type="ARBA" id="ARBA00022692"/>
    </source>
</evidence>
<sequence>MNLVGRLFRRFFYDVWIDPPGWVVFFSVFWLVSLFSVSTGVLSALFLGGGTTLVLLTANAFFSWASSSPCFLREAPSSLRYVLPVLRGMLYLLCASMLIPFLELFLRLLAPGLFPHVQGLSPYIPIGCLILSRFGGFPRRHPVRESLVDGAFTGLGFTAYLLFVGFLTQLLSHYGKNPFYGAVAGGALLGLIAYGARENKKKREEP</sequence>
<evidence type="ECO:0000256" key="2">
    <source>
        <dbReference type="ARBA" id="ARBA00022448"/>
    </source>
</evidence>
<feature type="transmembrane region" description="Helical" evidence="7">
    <location>
        <begin position="85"/>
        <end position="106"/>
    </location>
</feature>
<accession>A0A4U8YT42</accession>
<dbReference type="RefSeq" id="WP_180140015.1">
    <property type="nucleotide sequence ID" value="NZ_CAADHO010000003.1"/>
</dbReference>
<dbReference type="InterPro" id="IPR003667">
    <property type="entry name" value="NqrDE/RnfAE"/>
</dbReference>
<evidence type="ECO:0000256" key="6">
    <source>
        <dbReference type="ARBA" id="ARBA00023136"/>
    </source>
</evidence>
<dbReference type="Pfam" id="PF02508">
    <property type="entry name" value="Rnf-Nqr"/>
    <property type="match status" value="1"/>
</dbReference>
<comment type="subcellular location">
    <subcellularLocation>
        <location evidence="1">Endomembrane system</location>
        <topology evidence="1">Multi-pass membrane protein</topology>
    </subcellularLocation>
</comment>
<keyword evidence="9" id="KW-1185">Reference proteome</keyword>
<protein>
    <submittedName>
        <fullName evidence="8">Rnf-nqr subunit membrane protein</fullName>
    </submittedName>
</protein>
<keyword evidence="2" id="KW-0813">Transport</keyword>
<name>A0A4U8YT42_9BACT</name>
<reference evidence="8 9" key="1">
    <citation type="submission" date="2019-03" db="EMBL/GenBank/DDBJ databases">
        <authorList>
            <person name="Nijsse B."/>
        </authorList>
    </citation>
    <scope>NUCLEOTIDE SEQUENCE [LARGE SCALE GENOMIC DNA]</scope>
    <source>
        <strain evidence="8">Desulfoluna butyratoxydans MSL71</strain>
    </source>
</reference>
<gene>
    <name evidence="8" type="ORF">MSL71_21220</name>
</gene>
<keyword evidence="3 7" id="KW-0812">Transmembrane</keyword>
<dbReference type="GO" id="GO:0016020">
    <property type="term" value="C:membrane"/>
    <property type="evidence" value="ECO:0007669"/>
    <property type="project" value="InterPro"/>
</dbReference>
<dbReference type="EMBL" id="CAADHO010000003">
    <property type="protein sequence ID" value="VFQ44473.1"/>
    <property type="molecule type" value="Genomic_DNA"/>
</dbReference>
<evidence type="ECO:0000256" key="5">
    <source>
        <dbReference type="ARBA" id="ARBA00022989"/>
    </source>
</evidence>
<feature type="transmembrane region" description="Helical" evidence="7">
    <location>
        <begin position="179"/>
        <end position="196"/>
    </location>
</feature>
<keyword evidence="4" id="KW-1278">Translocase</keyword>
<organism evidence="8 9">
    <name type="scientific">Desulfoluna butyratoxydans</name>
    <dbReference type="NCBI Taxonomy" id="231438"/>
    <lineage>
        <taxon>Bacteria</taxon>
        <taxon>Pseudomonadati</taxon>
        <taxon>Thermodesulfobacteriota</taxon>
        <taxon>Desulfobacteria</taxon>
        <taxon>Desulfobacterales</taxon>
        <taxon>Desulfolunaceae</taxon>
        <taxon>Desulfoluna</taxon>
    </lineage>
</organism>
<evidence type="ECO:0000313" key="9">
    <source>
        <dbReference type="Proteomes" id="UP000507962"/>
    </source>
</evidence>
<keyword evidence="6 7" id="KW-0472">Membrane</keyword>
<evidence type="ECO:0000256" key="7">
    <source>
        <dbReference type="SAM" id="Phobius"/>
    </source>
</evidence>
<dbReference type="GO" id="GO:0012505">
    <property type="term" value="C:endomembrane system"/>
    <property type="evidence" value="ECO:0007669"/>
    <property type="project" value="UniProtKB-SubCell"/>
</dbReference>
<evidence type="ECO:0000313" key="8">
    <source>
        <dbReference type="EMBL" id="VFQ44473.1"/>
    </source>
</evidence>
<feature type="transmembrane region" description="Helical" evidence="7">
    <location>
        <begin position="44"/>
        <end position="65"/>
    </location>
</feature>
<evidence type="ECO:0000256" key="1">
    <source>
        <dbReference type="ARBA" id="ARBA00004127"/>
    </source>
</evidence>
<evidence type="ECO:0000256" key="4">
    <source>
        <dbReference type="ARBA" id="ARBA00022967"/>
    </source>
</evidence>
<dbReference type="AlphaFoldDB" id="A0A4U8YT42"/>
<dbReference type="Proteomes" id="UP000507962">
    <property type="component" value="Unassembled WGS sequence"/>
</dbReference>
<keyword evidence="5 7" id="KW-1133">Transmembrane helix</keyword>
<feature type="transmembrane region" description="Helical" evidence="7">
    <location>
        <begin position="147"/>
        <end position="167"/>
    </location>
</feature>
<proteinExistence type="predicted"/>
<feature type="transmembrane region" description="Helical" evidence="7">
    <location>
        <begin position="20"/>
        <end position="37"/>
    </location>
</feature>